<feature type="compositionally biased region" description="Basic and acidic residues" evidence="1">
    <location>
        <begin position="65"/>
        <end position="89"/>
    </location>
</feature>
<dbReference type="InParanoid" id="A0A0V0R4V0"/>
<sequence length="270" mass="32910">MKNSNSNFENTDNYEHKWSIILQGQGNYLEDAEKELKQGQEYDLTEFINGKNKSMDIIKYNNKQQNEHIQRNQINKNRDEYGSPQREKIFQVPGPTKNKTKLKKNKNNQNNSSQQNKVRNVPKTDLQIIEYKNYQVCRKNVWKTFFSLLHHYQEQNKIKIQQFLVKKFQQIDIDMYFTQFNRVKKIFVPNNKYIFEDFFKSDKLDKKYKLDDQHCNFKIILRLLSKKFVYENYFQSILFVSKSQNWKYYLQLRHVLIKSLHSYVQKLPEK</sequence>
<comment type="caution">
    <text evidence="2">The sequence shown here is derived from an EMBL/GenBank/DDBJ whole genome shotgun (WGS) entry which is preliminary data.</text>
</comment>
<feature type="compositionally biased region" description="Low complexity" evidence="1">
    <location>
        <begin position="107"/>
        <end position="117"/>
    </location>
</feature>
<name>A0A0V0R4V0_PSEPJ</name>
<dbReference type="Proteomes" id="UP000054937">
    <property type="component" value="Unassembled WGS sequence"/>
</dbReference>
<protein>
    <submittedName>
        <fullName evidence="2">Uncharacterized protein</fullName>
    </submittedName>
</protein>
<evidence type="ECO:0000256" key="1">
    <source>
        <dbReference type="SAM" id="MobiDB-lite"/>
    </source>
</evidence>
<organism evidence="2 3">
    <name type="scientific">Pseudocohnilembus persalinus</name>
    <name type="common">Ciliate</name>
    <dbReference type="NCBI Taxonomy" id="266149"/>
    <lineage>
        <taxon>Eukaryota</taxon>
        <taxon>Sar</taxon>
        <taxon>Alveolata</taxon>
        <taxon>Ciliophora</taxon>
        <taxon>Intramacronucleata</taxon>
        <taxon>Oligohymenophorea</taxon>
        <taxon>Scuticociliatia</taxon>
        <taxon>Philasterida</taxon>
        <taxon>Pseudocohnilembidae</taxon>
        <taxon>Pseudocohnilembus</taxon>
    </lineage>
</organism>
<dbReference type="AlphaFoldDB" id="A0A0V0R4V0"/>
<feature type="region of interest" description="Disordered" evidence="1">
    <location>
        <begin position="64"/>
        <end position="119"/>
    </location>
</feature>
<evidence type="ECO:0000313" key="2">
    <source>
        <dbReference type="EMBL" id="KRX09418.1"/>
    </source>
</evidence>
<dbReference type="EMBL" id="LDAU01000051">
    <property type="protein sequence ID" value="KRX09418.1"/>
    <property type="molecule type" value="Genomic_DNA"/>
</dbReference>
<evidence type="ECO:0000313" key="3">
    <source>
        <dbReference type="Proteomes" id="UP000054937"/>
    </source>
</evidence>
<proteinExistence type="predicted"/>
<keyword evidence="3" id="KW-1185">Reference proteome</keyword>
<gene>
    <name evidence="2" type="ORF">PPERSA_04724</name>
</gene>
<reference evidence="2 3" key="1">
    <citation type="journal article" date="2015" name="Sci. Rep.">
        <title>Genome of the facultative scuticociliatosis pathogen Pseudocohnilembus persalinus provides insight into its virulence through horizontal gene transfer.</title>
        <authorList>
            <person name="Xiong J."/>
            <person name="Wang G."/>
            <person name="Cheng J."/>
            <person name="Tian M."/>
            <person name="Pan X."/>
            <person name="Warren A."/>
            <person name="Jiang C."/>
            <person name="Yuan D."/>
            <person name="Miao W."/>
        </authorList>
    </citation>
    <scope>NUCLEOTIDE SEQUENCE [LARGE SCALE GENOMIC DNA]</scope>
    <source>
        <strain evidence="2">36N120E</strain>
    </source>
</reference>
<accession>A0A0V0R4V0</accession>